<keyword evidence="1" id="KW-0732">Signal</keyword>
<evidence type="ECO:0000313" key="3">
    <source>
        <dbReference type="Proteomes" id="UP000182692"/>
    </source>
</evidence>
<feature type="signal peptide" evidence="1">
    <location>
        <begin position="1"/>
        <end position="18"/>
    </location>
</feature>
<protein>
    <recommendedName>
        <fullName evidence="4">Outer membrane protein beta-barrel domain-containing protein</fullName>
    </recommendedName>
</protein>
<sequence length="136" mass="14816">MKRVLLLLALATPMSSMAAQGFSAGVFLGAPMSGVTVSQDAIRLSFGIEETGVAVDGLWNLGDWLARPEFAPIYGYTGFQWVDDEHHEWGPRAGLGLAVPLGYGNVELYGEAGSTWYWQEDAAFKFEGSLGVRMYF</sequence>
<dbReference type="RefSeq" id="WP_017007954.1">
    <property type="nucleotide sequence ID" value="NZ_FOWR01000014.1"/>
</dbReference>
<dbReference type="EMBL" id="FOWR01000014">
    <property type="protein sequence ID" value="SFP40746.1"/>
    <property type="molecule type" value="Genomic_DNA"/>
</dbReference>
<evidence type="ECO:0008006" key="4">
    <source>
        <dbReference type="Google" id="ProtNLM"/>
    </source>
</evidence>
<dbReference type="OrthoDB" id="6399845at2"/>
<evidence type="ECO:0000313" key="2">
    <source>
        <dbReference type="EMBL" id="SFP40746.1"/>
    </source>
</evidence>
<reference evidence="2 3" key="1">
    <citation type="submission" date="2016-10" db="EMBL/GenBank/DDBJ databases">
        <authorList>
            <person name="de Groot N.N."/>
        </authorList>
    </citation>
    <scope>NUCLEOTIDE SEQUENCE [LARGE SCALE GENOMIC DNA]</scope>
    <source>
        <strain evidence="2 3">DSM 15893</strain>
    </source>
</reference>
<evidence type="ECO:0000256" key="1">
    <source>
        <dbReference type="SAM" id="SignalP"/>
    </source>
</evidence>
<proteinExistence type="predicted"/>
<name>A0A1I5Q4C8_9GAMM</name>
<dbReference type="AlphaFoldDB" id="A0A1I5Q4C8"/>
<dbReference type="GeneID" id="35871204"/>
<dbReference type="Proteomes" id="UP000182692">
    <property type="component" value="Unassembled WGS sequence"/>
</dbReference>
<organism evidence="2 3">
    <name type="scientific">Enterovibrio norvegicus DSM 15893</name>
    <dbReference type="NCBI Taxonomy" id="1121869"/>
    <lineage>
        <taxon>Bacteria</taxon>
        <taxon>Pseudomonadati</taxon>
        <taxon>Pseudomonadota</taxon>
        <taxon>Gammaproteobacteria</taxon>
        <taxon>Vibrionales</taxon>
        <taxon>Vibrionaceae</taxon>
        <taxon>Enterovibrio</taxon>
    </lineage>
</organism>
<accession>A0A1I5Q4C8</accession>
<feature type="chain" id="PRO_5010304246" description="Outer membrane protein beta-barrel domain-containing protein" evidence="1">
    <location>
        <begin position="19"/>
        <end position="136"/>
    </location>
</feature>
<gene>
    <name evidence="2" type="ORF">SAMN03084138_02106</name>
</gene>